<accession>A0A554JB09</accession>
<reference evidence="5 6" key="1">
    <citation type="submission" date="2017-07" db="EMBL/GenBank/DDBJ databases">
        <title>Mechanisms for carbon and nitrogen cycling indicate functional differentiation within the Candidate Phyla Radiation.</title>
        <authorList>
            <person name="Danczak R.E."/>
            <person name="Johnston M.D."/>
            <person name="Kenah C."/>
            <person name="Slattery M."/>
            <person name="Wrighton K.C."/>
            <person name="Wilkins M.J."/>
        </authorList>
    </citation>
    <scope>NUCLEOTIDE SEQUENCE [LARGE SCALE GENOMIC DNA]</scope>
    <source>
        <strain evidence="5">Gr01-1014_77</strain>
    </source>
</reference>
<dbReference type="PANTHER" id="PTHR12826">
    <property type="entry name" value="RIBONUCLEASE Y"/>
    <property type="match status" value="1"/>
</dbReference>
<dbReference type="Pfam" id="PF12072">
    <property type="entry name" value="RNase_Y_N"/>
    <property type="match status" value="1"/>
</dbReference>
<evidence type="ECO:0000256" key="2">
    <source>
        <dbReference type="PROSITE-ProRule" id="PRU00117"/>
    </source>
</evidence>
<dbReference type="PANTHER" id="PTHR12826:SF15">
    <property type="entry name" value="RIBONUCLEASE Y"/>
    <property type="match status" value="1"/>
</dbReference>
<dbReference type="EMBL" id="VMFF01000041">
    <property type="protein sequence ID" value="TSC65528.1"/>
    <property type="molecule type" value="Genomic_DNA"/>
</dbReference>
<sequence length="315" mass="35722">MQLTYALVALVVGVGVGYLIRKAQVTKKIGHAEARAQSLLEEAKTKEKEILLDAKSQALEITEAAKKQEAEFRQQIIRFEQRIEKKEADLETKSNNLDTQRADLEKKKEETAKLQEEMREFKQKQITKLEEISAMSRDEAKQLILETTEKAIKEEMVALQRKIVANAREEADKKAKEIVAHAIERCASEVTAETTTTIVQIPNEEMKGRIIGKEGRNIRTFEQMMGVEILIDDSPDTVVISGFNSIRRQIAKLTLEKLLQDGRIHPARIEEAYEKSKQEVGEMIKLAGEEAVYELGITSFPPKLIQLIGRLLTPR</sequence>
<name>A0A554JB09_9BACT</name>
<protein>
    <recommendedName>
        <fullName evidence="4">K Homology domain-containing protein</fullName>
    </recommendedName>
</protein>
<evidence type="ECO:0000256" key="3">
    <source>
        <dbReference type="SAM" id="Coils"/>
    </source>
</evidence>
<dbReference type="InterPro" id="IPR004088">
    <property type="entry name" value="KH_dom_type_1"/>
</dbReference>
<evidence type="ECO:0000313" key="6">
    <source>
        <dbReference type="Proteomes" id="UP000319613"/>
    </source>
</evidence>
<dbReference type="SMART" id="SM00322">
    <property type="entry name" value="KH"/>
    <property type="match status" value="1"/>
</dbReference>
<proteinExistence type="predicted"/>
<dbReference type="InterPro" id="IPR036612">
    <property type="entry name" value="KH_dom_type_1_sf"/>
</dbReference>
<dbReference type="Pfam" id="PF00013">
    <property type="entry name" value="KH_1"/>
    <property type="match status" value="1"/>
</dbReference>
<dbReference type="Proteomes" id="UP000319613">
    <property type="component" value="Unassembled WGS sequence"/>
</dbReference>
<dbReference type="AlphaFoldDB" id="A0A554JB09"/>
<evidence type="ECO:0000256" key="1">
    <source>
        <dbReference type="ARBA" id="ARBA00022884"/>
    </source>
</evidence>
<keyword evidence="3" id="KW-0175">Coiled coil</keyword>
<dbReference type="InterPro" id="IPR004087">
    <property type="entry name" value="KH_dom"/>
</dbReference>
<feature type="domain" description="K Homology" evidence="4">
    <location>
        <begin position="193"/>
        <end position="260"/>
    </location>
</feature>
<dbReference type="GO" id="GO:0003723">
    <property type="term" value="F:RNA binding"/>
    <property type="evidence" value="ECO:0007669"/>
    <property type="project" value="UniProtKB-UniRule"/>
</dbReference>
<evidence type="ECO:0000259" key="4">
    <source>
        <dbReference type="SMART" id="SM00322"/>
    </source>
</evidence>
<gene>
    <name evidence="5" type="ORF">G01um101477_442</name>
</gene>
<feature type="coiled-coil region" evidence="3">
    <location>
        <begin position="22"/>
        <end position="124"/>
    </location>
</feature>
<comment type="caution">
    <text evidence="5">The sequence shown here is derived from an EMBL/GenBank/DDBJ whole genome shotgun (WGS) entry which is preliminary data.</text>
</comment>
<keyword evidence="1 2" id="KW-0694">RNA-binding</keyword>
<dbReference type="CDD" id="cd22431">
    <property type="entry name" value="KH-I_RNaseY"/>
    <property type="match status" value="1"/>
</dbReference>
<dbReference type="Gene3D" id="3.30.1370.10">
    <property type="entry name" value="K Homology domain, type 1"/>
    <property type="match status" value="1"/>
</dbReference>
<organism evidence="5 6">
    <name type="scientific">Candidatus Doudnabacteria bacterium Gr01-1014_77</name>
    <dbReference type="NCBI Taxonomy" id="2017133"/>
    <lineage>
        <taxon>Bacteria</taxon>
        <taxon>Candidatus Doudnaibacteriota</taxon>
    </lineage>
</organism>
<dbReference type="InterPro" id="IPR022711">
    <property type="entry name" value="RNase_Y_N"/>
</dbReference>
<evidence type="ECO:0000313" key="5">
    <source>
        <dbReference type="EMBL" id="TSC65528.1"/>
    </source>
</evidence>
<dbReference type="SUPFAM" id="SSF54791">
    <property type="entry name" value="Eukaryotic type KH-domain (KH-domain type I)"/>
    <property type="match status" value="1"/>
</dbReference>
<dbReference type="PROSITE" id="PS50084">
    <property type="entry name" value="KH_TYPE_1"/>
    <property type="match status" value="1"/>
</dbReference>